<dbReference type="Proteomes" id="UP001187415">
    <property type="component" value="Unassembled WGS sequence"/>
</dbReference>
<keyword evidence="11" id="KW-0456">Lyase</keyword>
<sequence length="311" mass="34208">MEQSLGEPEREVVESRVLMGCTGRRLGVKLGVCASLRAPECLSRPAAPQTQRDVGCGLLCCQSVAVLQLDCRPVKNSAMASAPELKIGQKVSEGKTKQIFELVDQPGLVLVQSRDQITAGNAVRKDQMEGKAAIANKTTSCVFKLLQESGIKTAFVKQHSDTAFVATHCEMIPIEWVCRRVATGSFLKRNPGVKEGYRFSPLKMEMFFKDDANNDPQWSEEQLLEAKFCLAGLTIGQCEVDIMNRSTVAIFEILEKAWATQNCTLVDMKIEFGVNVKTQEVVLADVIDKIHGGYGLLEIEASKKTSRCTET</sequence>
<dbReference type="GO" id="GO:0005829">
    <property type="term" value="C:cytosol"/>
    <property type="evidence" value="ECO:0007669"/>
    <property type="project" value="TreeGrafter"/>
</dbReference>
<evidence type="ECO:0000256" key="5">
    <source>
        <dbReference type="ARBA" id="ARBA00011823"/>
    </source>
</evidence>
<evidence type="ECO:0000256" key="9">
    <source>
        <dbReference type="ARBA" id="ARBA00022793"/>
    </source>
</evidence>
<comment type="similarity">
    <text evidence="3">In the C-terminal section; belongs to the AIR carboxylase family. Class II subfamily.</text>
</comment>
<keyword evidence="9" id="KW-0210">Decarboxylase</keyword>
<keyword evidence="7" id="KW-0547">Nucleotide-binding</keyword>
<dbReference type="FunFam" id="3.30.470.20:FF:000020">
    <property type="entry name" value="Probable multifunctional protein ADE2"/>
    <property type="match status" value="1"/>
</dbReference>
<comment type="pathway">
    <text evidence="1">Purine metabolism; IMP biosynthesis via de novo pathway; 5-amino-1-(5-phospho-D-ribosyl)imidazole-4-carboxamide from 5-amino-1-(5-phospho-D-ribosyl)imidazole-4-carboxylate: step 1/2.</text>
</comment>
<dbReference type="InterPro" id="IPR018236">
    <property type="entry name" value="SAICAR_synthetase_CS"/>
</dbReference>
<dbReference type="AlphaFoldDB" id="A0AA88SJX1"/>
<evidence type="ECO:0000313" key="15">
    <source>
        <dbReference type="Proteomes" id="UP001187415"/>
    </source>
</evidence>
<keyword evidence="15" id="KW-1185">Reference proteome</keyword>
<dbReference type="InterPro" id="IPR028923">
    <property type="entry name" value="SAICAR_synt/ADE2_N"/>
</dbReference>
<dbReference type="Gene3D" id="3.30.470.20">
    <property type="entry name" value="ATP-grasp fold, B domain"/>
    <property type="match status" value="1"/>
</dbReference>
<name>A0AA88SJX1_CHASR</name>
<evidence type="ECO:0000256" key="11">
    <source>
        <dbReference type="ARBA" id="ARBA00023239"/>
    </source>
</evidence>
<keyword evidence="12" id="KW-0511">Multifunctional enzyme</keyword>
<evidence type="ECO:0000256" key="6">
    <source>
        <dbReference type="ARBA" id="ARBA00022598"/>
    </source>
</evidence>
<dbReference type="EMBL" id="JAUPFM010000009">
    <property type="protein sequence ID" value="KAK2841911.1"/>
    <property type="molecule type" value="Genomic_DNA"/>
</dbReference>
<dbReference type="GO" id="GO:0016831">
    <property type="term" value="F:carboxy-lyase activity"/>
    <property type="evidence" value="ECO:0007669"/>
    <property type="project" value="UniProtKB-KW"/>
</dbReference>
<evidence type="ECO:0000256" key="12">
    <source>
        <dbReference type="ARBA" id="ARBA00023268"/>
    </source>
</evidence>
<dbReference type="CDD" id="cd01416">
    <property type="entry name" value="SAICAR_synt_Ade5"/>
    <property type="match status" value="1"/>
</dbReference>
<dbReference type="PANTHER" id="PTHR43599:SF11">
    <property type="entry name" value="BIFUNCTIONAL PHOSPHORIBOSYLAMINOIMIDAZOLE CARBOXYLASE_PHOSPHORIBOSYLAMINOIMIDAZOLE SUCCINOCARBOXAMIDE SYNTHETASE"/>
    <property type="match status" value="1"/>
</dbReference>
<evidence type="ECO:0000256" key="1">
    <source>
        <dbReference type="ARBA" id="ARBA00004672"/>
    </source>
</evidence>
<dbReference type="FunFam" id="3.30.200.20:FF:000183">
    <property type="entry name" value="Probable multifunctional protein ADE2"/>
    <property type="match status" value="1"/>
</dbReference>
<dbReference type="Gene3D" id="3.30.200.20">
    <property type="entry name" value="Phosphorylase Kinase, domain 1"/>
    <property type="match status" value="1"/>
</dbReference>
<keyword evidence="10" id="KW-0067">ATP-binding</keyword>
<evidence type="ECO:0000256" key="2">
    <source>
        <dbReference type="ARBA" id="ARBA00004747"/>
    </source>
</evidence>
<keyword evidence="6" id="KW-0436">Ligase</keyword>
<evidence type="ECO:0000256" key="4">
    <source>
        <dbReference type="ARBA" id="ARBA00011020"/>
    </source>
</evidence>
<dbReference type="Pfam" id="PF01259">
    <property type="entry name" value="SAICAR_synt"/>
    <property type="match status" value="1"/>
</dbReference>
<feature type="domain" description="SAICAR synthetase/ADE2 N-terminal" evidence="13">
    <location>
        <begin position="91"/>
        <end position="288"/>
    </location>
</feature>
<evidence type="ECO:0000313" key="14">
    <source>
        <dbReference type="EMBL" id="KAK2841911.1"/>
    </source>
</evidence>
<organism evidence="14 15">
    <name type="scientific">Channa striata</name>
    <name type="common">Snakehead murrel</name>
    <name type="synonym">Ophicephalus striatus</name>
    <dbReference type="NCBI Taxonomy" id="64152"/>
    <lineage>
        <taxon>Eukaryota</taxon>
        <taxon>Metazoa</taxon>
        <taxon>Chordata</taxon>
        <taxon>Craniata</taxon>
        <taxon>Vertebrata</taxon>
        <taxon>Euteleostomi</taxon>
        <taxon>Actinopterygii</taxon>
        <taxon>Neopterygii</taxon>
        <taxon>Teleostei</taxon>
        <taxon>Neoteleostei</taxon>
        <taxon>Acanthomorphata</taxon>
        <taxon>Anabantaria</taxon>
        <taxon>Anabantiformes</taxon>
        <taxon>Channoidei</taxon>
        <taxon>Channidae</taxon>
        <taxon>Channa</taxon>
    </lineage>
</organism>
<comment type="caution">
    <text evidence="14">The sequence shown here is derived from an EMBL/GenBank/DDBJ whole genome shotgun (WGS) entry which is preliminary data.</text>
</comment>
<evidence type="ECO:0000256" key="10">
    <source>
        <dbReference type="ARBA" id="ARBA00022840"/>
    </source>
</evidence>
<evidence type="ECO:0000256" key="7">
    <source>
        <dbReference type="ARBA" id="ARBA00022741"/>
    </source>
</evidence>
<dbReference type="SUPFAM" id="SSF56104">
    <property type="entry name" value="SAICAR synthase-like"/>
    <property type="match status" value="1"/>
</dbReference>
<protein>
    <recommendedName>
        <fullName evidence="13">SAICAR synthetase/ADE2 N-terminal domain-containing protein</fullName>
    </recommendedName>
</protein>
<comment type="similarity">
    <text evidence="4">In the N-terminal section; belongs to the SAICAR synthetase family.</text>
</comment>
<keyword evidence="8" id="KW-0658">Purine biosynthesis</keyword>
<dbReference type="GO" id="GO:0005524">
    <property type="term" value="F:ATP binding"/>
    <property type="evidence" value="ECO:0007669"/>
    <property type="project" value="UniProtKB-KW"/>
</dbReference>
<evidence type="ECO:0000259" key="13">
    <source>
        <dbReference type="Pfam" id="PF01259"/>
    </source>
</evidence>
<evidence type="ECO:0000256" key="8">
    <source>
        <dbReference type="ARBA" id="ARBA00022755"/>
    </source>
</evidence>
<comment type="subunit">
    <text evidence="5">Homooctamer.</text>
</comment>
<proteinExistence type="inferred from homology"/>
<reference evidence="14" key="1">
    <citation type="submission" date="2023-07" db="EMBL/GenBank/DDBJ databases">
        <title>Chromosome-level Genome Assembly of Striped Snakehead (Channa striata).</title>
        <authorList>
            <person name="Liu H."/>
        </authorList>
    </citation>
    <scope>NUCLEOTIDE SEQUENCE</scope>
    <source>
        <strain evidence="14">Gz</strain>
        <tissue evidence="14">Muscle</tissue>
    </source>
</reference>
<evidence type="ECO:0000256" key="3">
    <source>
        <dbReference type="ARBA" id="ARBA00010478"/>
    </source>
</evidence>
<dbReference type="GO" id="GO:0006189">
    <property type="term" value="P:'de novo' IMP biosynthetic process"/>
    <property type="evidence" value="ECO:0007669"/>
    <property type="project" value="TreeGrafter"/>
</dbReference>
<dbReference type="PROSITE" id="PS01058">
    <property type="entry name" value="SAICAR_SYNTHETASE_2"/>
    <property type="match status" value="1"/>
</dbReference>
<dbReference type="PANTHER" id="PTHR43599">
    <property type="entry name" value="MULTIFUNCTIONAL PROTEIN ADE2"/>
    <property type="match status" value="1"/>
</dbReference>
<comment type="pathway">
    <text evidence="2">Purine metabolism; IMP biosynthesis via de novo pathway; 5-amino-1-(5-phospho-D-ribosyl)imidazole-4-carboxylate from 5-amino-1-(5-phospho-D-ribosyl)imidazole (carboxylase route): step 1/1.</text>
</comment>
<dbReference type="PROSITE" id="PS01057">
    <property type="entry name" value="SAICAR_SYNTHETASE_1"/>
    <property type="match status" value="1"/>
</dbReference>
<gene>
    <name evidence="14" type="ORF">Q5P01_012111</name>
</gene>
<accession>A0AA88SJX1</accession>
<dbReference type="InterPro" id="IPR050089">
    <property type="entry name" value="SAICAR_synthetase"/>
</dbReference>
<dbReference type="GO" id="GO:0004639">
    <property type="term" value="F:phosphoribosylaminoimidazolesuccinocarboxamide synthase activity"/>
    <property type="evidence" value="ECO:0007669"/>
    <property type="project" value="InterPro"/>
</dbReference>